<sequence>MCEKYLFFISFTYFAVLNVVTAVFCQTAIESAQNDHLALVHSIMENKEAHLEKIRGLFMELGAEHEEKFDSGITFAMLEEKIDAPGVRWKYGPLIWLLDLDNGGSVDVEEFLRGCLNLRGTARAIDVGKSLGSLSVLYEDALMVNSTLSLMVGGSGVARHWDTGVQEGQFLKLGLTWPIESVRLAPLVGGIAITHSATDE</sequence>
<comment type="caution">
    <text evidence="2">The sequence shown here is derived from an EMBL/GenBank/DDBJ whole genome shotgun (WGS) entry which is preliminary data.</text>
</comment>
<evidence type="ECO:0008006" key="4">
    <source>
        <dbReference type="Google" id="ProtNLM"/>
    </source>
</evidence>
<proteinExistence type="predicted"/>
<keyword evidence="1" id="KW-0732">Signal</keyword>
<organism evidence="2 3">
    <name type="scientific">Symbiodinium microadriaticum</name>
    <name type="common">Dinoflagellate</name>
    <name type="synonym">Zooxanthella microadriatica</name>
    <dbReference type="NCBI Taxonomy" id="2951"/>
    <lineage>
        <taxon>Eukaryota</taxon>
        <taxon>Sar</taxon>
        <taxon>Alveolata</taxon>
        <taxon>Dinophyceae</taxon>
        <taxon>Suessiales</taxon>
        <taxon>Symbiodiniaceae</taxon>
        <taxon>Symbiodinium</taxon>
    </lineage>
</organism>
<dbReference type="Proteomes" id="UP000186817">
    <property type="component" value="Unassembled WGS sequence"/>
</dbReference>
<name>A0A1Q9DZB7_SYMMI</name>
<feature type="signal peptide" evidence="1">
    <location>
        <begin position="1"/>
        <end position="22"/>
    </location>
</feature>
<evidence type="ECO:0000313" key="3">
    <source>
        <dbReference type="Proteomes" id="UP000186817"/>
    </source>
</evidence>
<dbReference type="InterPro" id="IPR018247">
    <property type="entry name" value="EF_Hand_1_Ca_BS"/>
</dbReference>
<dbReference type="PROSITE" id="PS00018">
    <property type="entry name" value="EF_HAND_1"/>
    <property type="match status" value="1"/>
</dbReference>
<gene>
    <name evidence="2" type="ORF">AK812_SmicGene16824</name>
</gene>
<accession>A0A1Q9DZB7</accession>
<keyword evidence="3" id="KW-1185">Reference proteome</keyword>
<dbReference type="AlphaFoldDB" id="A0A1Q9DZB7"/>
<evidence type="ECO:0000313" key="2">
    <source>
        <dbReference type="EMBL" id="OLQ00513.1"/>
    </source>
</evidence>
<protein>
    <recommendedName>
        <fullName evidence="4">EF-hand domain-containing protein</fullName>
    </recommendedName>
</protein>
<dbReference type="OrthoDB" id="431129at2759"/>
<feature type="chain" id="PRO_5012367342" description="EF-hand domain-containing protein" evidence="1">
    <location>
        <begin position="23"/>
        <end position="200"/>
    </location>
</feature>
<dbReference type="EMBL" id="LSRX01000325">
    <property type="protein sequence ID" value="OLQ00513.1"/>
    <property type="molecule type" value="Genomic_DNA"/>
</dbReference>
<reference evidence="2 3" key="1">
    <citation type="submission" date="2016-02" db="EMBL/GenBank/DDBJ databases">
        <title>Genome analysis of coral dinoflagellate symbionts highlights evolutionary adaptations to a symbiotic lifestyle.</title>
        <authorList>
            <person name="Aranda M."/>
            <person name="Li Y."/>
            <person name="Liew Y.J."/>
            <person name="Baumgarten S."/>
            <person name="Simakov O."/>
            <person name="Wilson M."/>
            <person name="Piel J."/>
            <person name="Ashoor H."/>
            <person name="Bougouffa S."/>
            <person name="Bajic V.B."/>
            <person name="Ryu T."/>
            <person name="Ravasi T."/>
            <person name="Bayer T."/>
            <person name="Micklem G."/>
            <person name="Kim H."/>
            <person name="Bhak J."/>
            <person name="Lajeunesse T.C."/>
            <person name="Voolstra C.R."/>
        </authorList>
    </citation>
    <scope>NUCLEOTIDE SEQUENCE [LARGE SCALE GENOMIC DNA]</scope>
    <source>
        <strain evidence="2 3">CCMP2467</strain>
    </source>
</reference>
<evidence type="ECO:0000256" key="1">
    <source>
        <dbReference type="SAM" id="SignalP"/>
    </source>
</evidence>